<dbReference type="AlphaFoldDB" id="A0A2M9AQU9"/>
<dbReference type="EMBL" id="PGFA01000005">
    <property type="protein sequence ID" value="PJJ48062.1"/>
    <property type="molecule type" value="Genomic_DNA"/>
</dbReference>
<comment type="caution">
    <text evidence="1">The sequence shown here is derived from an EMBL/GenBank/DDBJ whole genome shotgun (WGS) entry which is preliminary data.</text>
</comment>
<evidence type="ECO:0000313" key="1">
    <source>
        <dbReference type="EMBL" id="PJJ48062.1"/>
    </source>
</evidence>
<sequence length="236" mass="25555">MKKYTLFFLCALGAHLGYGQQTEVSFHLNSGAANFRGSAAAANSSIVLPHQAGTGPYTSNVYGSRLTFSYGVAGQVQRLAASQTLLGVQAGYEQLRSRVQLVSVVDRTNMVVPVDGKTILTNSFATVHPFFGRRFRLSELQLDLTAGPELGLLLHSQEEGQAQSPAGGRYSSSHGHDAPDFDLRGRLNLTAYYQKVGLSVGYSYGVTNYRESELGTTEEAYSQVFRAGLAFRLAEL</sequence>
<gene>
    <name evidence="1" type="ORF">CLV45_4755</name>
</gene>
<accession>A0A2M9AQU9</accession>
<evidence type="ECO:0008006" key="3">
    <source>
        <dbReference type="Google" id="ProtNLM"/>
    </source>
</evidence>
<protein>
    <recommendedName>
        <fullName evidence="3">Outer membrane protein with beta-barrel domain</fullName>
    </recommendedName>
</protein>
<dbReference type="RefSeq" id="WP_100338971.1">
    <property type="nucleotide sequence ID" value="NZ_PGFA01000005.1"/>
</dbReference>
<organism evidence="1 2">
    <name type="scientific">Hymenobacter chitinivorans DSM 11115</name>
    <dbReference type="NCBI Taxonomy" id="1121954"/>
    <lineage>
        <taxon>Bacteria</taxon>
        <taxon>Pseudomonadati</taxon>
        <taxon>Bacteroidota</taxon>
        <taxon>Cytophagia</taxon>
        <taxon>Cytophagales</taxon>
        <taxon>Hymenobacteraceae</taxon>
        <taxon>Hymenobacter</taxon>
    </lineage>
</organism>
<reference evidence="1 2" key="1">
    <citation type="submission" date="2017-11" db="EMBL/GenBank/DDBJ databases">
        <title>Genomic Encyclopedia of Archaeal and Bacterial Type Strains, Phase II (KMG-II): From Individual Species to Whole Genera.</title>
        <authorList>
            <person name="Goeker M."/>
        </authorList>
    </citation>
    <scope>NUCLEOTIDE SEQUENCE [LARGE SCALE GENOMIC DNA]</scope>
    <source>
        <strain evidence="1 2">DSM 11115</strain>
    </source>
</reference>
<keyword evidence="2" id="KW-1185">Reference proteome</keyword>
<proteinExistence type="predicted"/>
<name>A0A2M9AQU9_9BACT</name>
<dbReference type="OrthoDB" id="1340981at2"/>
<dbReference type="Proteomes" id="UP000228535">
    <property type="component" value="Unassembled WGS sequence"/>
</dbReference>
<evidence type="ECO:0000313" key="2">
    <source>
        <dbReference type="Proteomes" id="UP000228535"/>
    </source>
</evidence>